<keyword evidence="4" id="KW-1185">Reference proteome</keyword>
<feature type="region of interest" description="Disordered" evidence="1">
    <location>
        <begin position="76"/>
        <end position="99"/>
    </location>
</feature>
<accession>A0ABN9UP42</accession>
<evidence type="ECO:0000259" key="2">
    <source>
        <dbReference type="Pfam" id="PF04059"/>
    </source>
</evidence>
<organism evidence="3 4">
    <name type="scientific">Prorocentrum cordatum</name>
    <dbReference type="NCBI Taxonomy" id="2364126"/>
    <lineage>
        <taxon>Eukaryota</taxon>
        <taxon>Sar</taxon>
        <taxon>Alveolata</taxon>
        <taxon>Dinophyceae</taxon>
        <taxon>Prorocentrales</taxon>
        <taxon>Prorocentraceae</taxon>
        <taxon>Prorocentrum</taxon>
    </lineage>
</organism>
<sequence length="235" mass="24718">MVRLQLSPAIARPLPVEALADLGGPPWPCGSVPGGARHTDPTTAGRRADPASSPSSSCGNARGQEEVLPVGQVAEATRLSKHGAQPTRPPGRTDRARPASCTTPAVAISADLKAARGTALSGGGLSGCTTVRLKNVEPSLMPDMAIAALSANGFEGMFDFVHVPKSMKKKNNNMGMLFINFVEPATANAMYQSFHHQTMPGVSAAGKTLEITPAYIQGFQDNFDWHVNSEAHFLF</sequence>
<evidence type="ECO:0000256" key="1">
    <source>
        <dbReference type="SAM" id="MobiDB-lite"/>
    </source>
</evidence>
<name>A0ABN9UP42_9DINO</name>
<dbReference type="InterPro" id="IPR007201">
    <property type="entry name" value="Mei2-like_Rrm_C"/>
</dbReference>
<protein>
    <recommendedName>
        <fullName evidence="2">Mei2-like C-terminal RNA recognition motif domain-containing protein</fullName>
    </recommendedName>
</protein>
<evidence type="ECO:0000313" key="3">
    <source>
        <dbReference type="EMBL" id="CAK0861159.1"/>
    </source>
</evidence>
<reference evidence="3" key="1">
    <citation type="submission" date="2023-10" db="EMBL/GenBank/DDBJ databases">
        <authorList>
            <person name="Chen Y."/>
            <person name="Shah S."/>
            <person name="Dougan E. K."/>
            <person name="Thang M."/>
            <person name="Chan C."/>
        </authorList>
    </citation>
    <scope>NUCLEOTIDE SEQUENCE [LARGE SCALE GENOMIC DNA]</scope>
</reference>
<dbReference type="EMBL" id="CAUYUJ010016048">
    <property type="protein sequence ID" value="CAK0861159.1"/>
    <property type="molecule type" value="Genomic_DNA"/>
</dbReference>
<feature type="region of interest" description="Disordered" evidence="1">
    <location>
        <begin position="27"/>
        <end position="64"/>
    </location>
</feature>
<comment type="caution">
    <text evidence="3">The sequence shown here is derived from an EMBL/GenBank/DDBJ whole genome shotgun (WGS) entry which is preliminary data.</text>
</comment>
<dbReference type="Pfam" id="PF04059">
    <property type="entry name" value="RRM_2"/>
    <property type="match status" value="1"/>
</dbReference>
<dbReference type="Proteomes" id="UP001189429">
    <property type="component" value="Unassembled WGS sequence"/>
</dbReference>
<evidence type="ECO:0000313" key="4">
    <source>
        <dbReference type="Proteomes" id="UP001189429"/>
    </source>
</evidence>
<feature type="domain" description="Mei2-like C-terminal RNA recognition motif" evidence="2">
    <location>
        <begin position="129"/>
        <end position="219"/>
    </location>
</feature>
<gene>
    <name evidence="3" type="ORF">PCOR1329_LOCUS49921</name>
</gene>
<proteinExistence type="predicted"/>